<evidence type="ECO:0000259" key="13">
    <source>
        <dbReference type="PROSITE" id="PS51105"/>
    </source>
</evidence>
<dbReference type="Gene3D" id="3.20.20.80">
    <property type="entry name" value="Glycosidases"/>
    <property type="match status" value="1"/>
</dbReference>
<evidence type="ECO:0000256" key="10">
    <source>
        <dbReference type="ARBA" id="ARBA00023295"/>
    </source>
</evidence>
<keyword evidence="7 14" id="KW-0378">Hydrolase</keyword>
<keyword evidence="8 12" id="KW-1133">Transmembrane helix</keyword>
<keyword evidence="6 12" id="KW-0812">Transmembrane</keyword>
<evidence type="ECO:0000256" key="8">
    <source>
        <dbReference type="ARBA" id="ARBA00022989"/>
    </source>
</evidence>
<comment type="subcellular location">
    <subcellularLocation>
        <location evidence="1">Cell membrane</location>
        <topology evidence="1">Multi-pass membrane protein</topology>
    </subcellularLocation>
</comment>
<keyword evidence="5" id="KW-0762">Sugar transport</keyword>
<dbReference type="InterPro" id="IPR017853">
    <property type="entry name" value="GH"/>
</dbReference>
<evidence type="ECO:0000256" key="12">
    <source>
        <dbReference type="SAM" id="Phobius"/>
    </source>
</evidence>
<dbReference type="InterPro" id="IPR003352">
    <property type="entry name" value="PTS_EIIC"/>
</dbReference>
<evidence type="ECO:0000256" key="7">
    <source>
        <dbReference type="ARBA" id="ARBA00022801"/>
    </source>
</evidence>
<dbReference type="InterPro" id="IPR001360">
    <property type="entry name" value="Glyco_hydro_1"/>
</dbReference>
<dbReference type="GO" id="GO:0016052">
    <property type="term" value="P:carbohydrate catabolic process"/>
    <property type="evidence" value="ECO:0007669"/>
    <property type="project" value="TreeGrafter"/>
</dbReference>
<dbReference type="GO" id="GO:0005829">
    <property type="term" value="C:cytosol"/>
    <property type="evidence" value="ECO:0007669"/>
    <property type="project" value="TreeGrafter"/>
</dbReference>
<dbReference type="Pfam" id="PF00232">
    <property type="entry name" value="Glyco_hydro_1"/>
    <property type="match status" value="1"/>
</dbReference>
<dbReference type="SUPFAM" id="SSF51445">
    <property type="entry name" value="(Trans)glycosidases"/>
    <property type="match status" value="1"/>
</dbReference>
<evidence type="ECO:0000313" key="14">
    <source>
        <dbReference type="EMBL" id="VDZ58449.1"/>
    </source>
</evidence>
<accession>A0A3S4DIZ7</accession>
<dbReference type="EMBL" id="LR134117">
    <property type="protein sequence ID" value="VDZ58449.1"/>
    <property type="molecule type" value="Genomic_DNA"/>
</dbReference>
<organism evidence="14 15">
    <name type="scientific">Serratia odorifera</name>
    <dbReference type="NCBI Taxonomy" id="618"/>
    <lineage>
        <taxon>Bacteria</taxon>
        <taxon>Pseudomonadati</taxon>
        <taxon>Pseudomonadota</taxon>
        <taxon>Gammaproteobacteria</taxon>
        <taxon>Enterobacterales</taxon>
        <taxon>Yersiniaceae</taxon>
        <taxon>Serratia</taxon>
    </lineage>
</organism>
<feature type="transmembrane region" description="Helical" evidence="12">
    <location>
        <begin position="44"/>
        <end position="63"/>
    </location>
</feature>
<feature type="domain" description="PTS EIIC type-3" evidence="13">
    <location>
        <begin position="1"/>
        <end position="168"/>
    </location>
</feature>
<evidence type="ECO:0000256" key="3">
    <source>
        <dbReference type="ARBA" id="ARBA00022448"/>
    </source>
</evidence>
<dbReference type="PROSITE" id="PS51105">
    <property type="entry name" value="PTS_EIIC_TYPE_3"/>
    <property type="match status" value="1"/>
</dbReference>
<evidence type="ECO:0000256" key="9">
    <source>
        <dbReference type="ARBA" id="ARBA00023136"/>
    </source>
</evidence>
<dbReference type="GO" id="GO:0009401">
    <property type="term" value="P:phosphoenolpyruvate-dependent sugar phosphotransferase system"/>
    <property type="evidence" value="ECO:0007669"/>
    <property type="project" value="InterPro"/>
</dbReference>
<keyword evidence="4" id="KW-1003">Cell membrane</keyword>
<dbReference type="PRINTS" id="PR00131">
    <property type="entry name" value="GLHYDRLASE1"/>
</dbReference>
<keyword evidence="10 14" id="KW-0326">Glycosidase</keyword>
<protein>
    <submittedName>
        <fullName evidence="14">6-phospho-beta-glucosidase gmuD</fullName>
        <ecNumber evidence="14">3.2.1.86</ecNumber>
    </submittedName>
</protein>
<evidence type="ECO:0000256" key="2">
    <source>
        <dbReference type="ARBA" id="ARBA00010838"/>
    </source>
</evidence>
<dbReference type="KEGG" id="sof:NCTC11214_02786"/>
<proteinExistence type="inferred from homology"/>
<dbReference type="GO" id="GO:0008706">
    <property type="term" value="F:6-phospho-beta-glucosidase activity"/>
    <property type="evidence" value="ECO:0007669"/>
    <property type="project" value="UniProtKB-EC"/>
</dbReference>
<dbReference type="PANTHER" id="PTHR10353:SF139">
    <property type="entry name" value="6-PHOSPHO-BETA-GLUCOSIDASE GMUD"/>
    <property type="match status" value="1"/>
</dbReference>
<keyword evidence="3" id="KW-0813">Transport</keyword>
<dbReference type="GO" id="GO:0008982">
    <property type="term" value="F:protein-N(PI)-phosphohistidine-sugar phosphotransferase activity"/>
    <property type="evidence" value="ECO:0007669"/>
    <property type="project" value="InterPro"/>
</dbReference>
<dbReference type="GO" id="GO:0005886">
    <property type="term" value="C:plasma membrane"/>
    <property type="evidence" value="ECO:0007669"/>
    <property type="project" value="UniProtKB-SubCell"/>
</dbReference>
<dbReference type="PANTHER" id="PTHR10353">
    <property type="entry name" value="GLYCOSYL HYDROLASE"/>
    <property type="match status" value="1"/>
</dbReference>
<dbReference type="Pfam" id="PF02378">
    <property type="entry name" value="PTS_EIIC"/>
    <property type="match status" value="1"/>
</dbReference>
<dbReference type="InterPro" id="IPR004501">
    <property type="entry name" value="PTS_EIIC_3"/>
</dbReference>
<dbReference type="EC" id="3.2.1.86" evidence="14"/>
<feature type="transmembrane region" description="Helical" evidence="12">
    <location>
        <begin position="138"/>
        <end position="166"/>
    </location>
</feature>
<comment type="similarity">
    <text evidence="2 11">Belongs to the glycosyl hydrolase 1 family.</text>
</comment>
<dbReference type="AlphaFoldDB" id="A0A3S4DIZ7"/>
<dbReference type="FunFam" id="3.20.20.80:FF:000004">
    <property type="entry name" value="Beta-glucosidase 6-phospho-beta-glucosidase"/>
    <property type="match status" value="1"/>
</dbReference>
<keyword evidence="9 12" id="KW-0472">Membrane</keyword>
<evidence type="ECO:0000313" key="15">
    <source>
        <dbReference type="Proteomes" id="UP000281391"/>
    </source>
</evidence>
<reference evidence="14 15" key="1">
    <citation type="submission" date="2018-12" db="EMBL/GenBank/DDBJ databases">
        <authorList>
            <consortium name="Pathogen Informatics"/>
        </authorList>
    </citation>
    <scope>NUCLEOTIDE SEQUENCE [LARGE SCALE GENOMIC DNA]</scope>
    <source>
        <strain evidence="14 15">NCTC11214</strain>
    </source>
</reference>
<evidence type="ECO:0000256" key="1">
    <source>
        <dbReference type="ARBA" id="ARBA00004651"/>
    </source>
</evidence>
<evidence type="ECO:0000256" key="11">
    <source>
        <dbReference type="RuleBase" id="RU003690"/>
    </source>
</evidence>
<evidence type="ECO:0000256" key="5">
    <source>
        <dbReference type="ARBA" id="ARBA00022597"/>
    </source>
</evidence>
<name>A0A3S4DIZ7_SEROD</name>
<evidence type="ECO:0000256" key="6">
    <source>
        <dbReference type="ARBA" id="ARBA00022692"/>
    </source>
</evidence>
<gene>
    <name evidence="14" type="primary">gmuD_1</name>
    <name evidence="14" type="ORF">NCTC11214_02786</name>
</gene>
<sequence length="666" mass="76645">MATRWWKPIREPLLLGAIMVNMTAFEQGKEIPNIITMPFWDVYMSIGGSGITLGLLFAVMIATKRKEMREISKLSLGPSFFNINEPVIFGMPIMLNPILAIPFIITPLVTGTIGYFATSIGFAGKAVVMVPWTTPPIINAWLSTAGSMGAVVTQLICIVVATLIYLPFVKVAARRAEQAEQPVYTECMRCAMSQVSLEIPSDFILGAAASAWQTEGWSGKKPGQDSYLDLWYRHDRHVWHNGYGPSVATDFINRYREDVALMKQSGVSHYRTSINWSRFLTDYEQGVVDEEYAAYIDALLDEMKRQGVEPMLCLEHYELPGYLLEKYQGWNSRRVVELFVLYARRVFERFGDKVTRWFTFNEPVVVQTRVYLDAIRWPYEQNTGKWMQWNHHKNLATASVVQLFRQMGCAGSIGVILNPEVTYPRSSAPHDQRAAELYDLFYNRVFLDPAIKGEYPAELLTLLNQHGVHFAWTPEDMALIRDNTVDEVGINLYYPHRVKAPSRQWHSATPFHPAMYYEHFELPGRRMNKSRGWEILPKIVYDMGLRMRDEYGNIAWFVAENGMGIENEAQFKNADGEIQDDYRIEFIGEHLYWTLKAVEAGVNCRGYMLWAFTDNVSPMNAFKNRYGLIEIDLDNQRNRRPKKSAHWFRALSDSRRLTLTLDDENK</sequence>
<evidence type="ECO:0000256" key="4">
    <source>
        <dbReference type="ARBA" id="ARBA00022475"/>
    </source>
</evidence>
<feature type="transmembrane region" description="Helical" evidence="12">
    <location>
        <begin position="98"/>
        <end position="118"/>
    </location>
</feature>
<dbReference type="Proteomes" id="UP000281391">
    <property type="component" value="Chromosome"/>
</dbReference>